<accession>S6B5L4</accession>
<evidence type="ECO:0000256" key="1">
    <source>
        <dbReference type="SAM" id="MobiDB-lite"/>
    </source>
</evidence>
<feature type="region of interest" description="Disordered" evidence="1">
    <location>
        <begin position="68"/>
        <end position="88"/>
    </location>
</feature>
<organism evidence="2">
    <name type="scientific">Babesia bovis</name>
    <dbReference type="NCBI Taxonomy" id="5865"/>
    <lineage>
        <taxon>Eukaryota</taxon>
        <taxon>Sar</taxon>
        <taxon>Alveolata</taxon>
        <taxon>Apicomplexa</taxon>
        <taxon>Aconoidasida</taxon>
        <taxon>Piroplasmida</taxon>
        <taxon>Babesiidae</taxon>
        <taxon>Babesia</taxon>
    </lineage>
</organism>
<dbReference type="EMBL" id="AK440502">
    <property type="protein sequence ID" value="BAN64296.1"/>
    <property type="molecule type" value="mRNA"/>
</dbReference>
<sequence>MELHPHGYEHEQKHSRRLGNQCYQRHFGNNHHTKYCTNSEPRERRPPHLDGTQEGMVLCCCHATPCRHARTKGRDPHKYQEHRTSIQK</sequence>
<reference evidence="2" key="1">
    <citation type="journal article" date="2014" name="BMC Genomics">
        <title>The Babesia bovis gene and promoter model: an update from full-length EST analysis.</title>
        <authorList>
            <person name="Yamagishi J."/>
            <person name="Wakaguri H."/>
            <person name="Yokoyama N."/>
            <person name="Yamashita R."/>
            <person name="Suzuki Y."/>
            <person name="Xuan X."/>
            <person name="Igarashi I."/>
        </authorList>
    </citation>
    <scope>NUCLEOTIDE SEQUENCE</scope>
    <source>
        <strain evidence="2">Texas</strain>
    </source>
</reference>
<proteinExistence type="evidence at transcript level"/>
<dbReference type="AlphaFoldDB" id="S6B5L4"/>
<evidence type="ECO:0000313" key="2">
    <source>
        <dbReference type="EMBL" id="BAN64296.1"/>
    </source>
</evidence>
<name>S6B5L4_BABBO</name>
<feature type="compositionally biased region" description="Basic and acidic residues" evidence="1">
    <location>
        <begin position="72"/>
        <end position="88"/>
    </location>
</feature>
<protein>
    <submittedName>
        <fullName evidence="2">Uncharacterized protein</fullName>
    </submittedName>
</protein>